<dbReference type="AlphaFoldDB" id="A0AB39L0H0"/>
<dbReference type="Pfam" id="PF12697">
    <property type="entry name" value="Abhydrolase_6"/>
    <property type="match status" value="1"/>
</dbReference>
<sequence length="273" mass="28886">MTETQCKTVPSADGTPIAVWITGSGPTLLAIHGAACDHTAWDRMIPLLAPHMTVAALDRRGRPASGDAEAYDTKREVEDAVAVAAALPGPVHVYGHSFGGLVAVHAAPRIPNLGSLTLYEGSTAPSGVEIIPRAFIDELDRLVTSGLPEEALDLFLPAAARMEPAQIEALKSQSIWHAMLRSAYTIPRELRAVNEHAADPLETDRVAAPVLIVVGEATEPQRRSWYESVAARFADARIAVLAGQGHAANMTAPDLLASALLEFLDRAAVQSAS</sequence>
<dbReference type="KEGG" id="spue:AB5L97_15360"/>
<dbReference type="PANTHER" id="PTHR43798">
    <property type="entry name" value="MONOACYLGLYCEROL LIPASE"/>
    <property type="match status" value="1"/>
</dbReference>
<dbReference type="SUPFAM" id="SSF53474">
    <property type="entry name" value="alpha/beta-Hydrolases"/>
    <property type="match status" value="1"/>
</dbReference>
<dbReference type="Gene3D" id="3.40.50.1820">
    <property type="entry name" value="alpha/beta hydrolase"/>
    <property type="match status" value="1"/>
</dbReference>
<feature type="domain" description="AB hydrolase-1" evidence="1">
    <location>
        <begin position="29"/>
        <end position="258"/>
    </location>
</feature>
<dbReference type="RefSeq" id="WP_307958902.1">
    <property type="nucleotide sequence ID" value="NZ_CP163302.1"/>
</dbReference>
<protein>
    <submittedName>
        <fullName evidence="2">Alpha/beta fold hydrolase</fullName>
    </submittedName>
</protein>
<dbReference type="InterPro" id="IPR000073">
    <property type="entry name" value="AB_hydrolase_1"/>
</dbReference>
<gene>
    <name evidence="2" type="ORF">AB5L97_15360</name>
</gene>
<proteinExistence type="predicted"/>
<dbReference type="InterPro" id="IPR029058">
    <property type="entry name" value="AB_hydrolase_fold"/>
</dbReference>
<name>A0AB39L0H0_9MICC</name>
<evidence type="ECO:0000259" key="1">
    <source>
        <dbReference type="Pfam" id="PF12697"/>
    </source>
</evidence>
<evidence type="ECO:0000313" key="2">
    <source>
        <dbReference type="EMBL" id="XDP44633.1"/>
    </source>
</evidence>
<dbReference type="InterPro" id="IPR050266">
    <property type="entry name" value="AB_hydrolase_sf"/>
</dbReference>
<organism evidence="2">
    <name type="scientific">Sinomonas puerhi</name>
    <dbReference type="NCBI Taxonomy" id="3238584"/>
    <lineage>
        <taxon>Bacteria</taxon>
        <taxon>Bacillati</taxon>
        <taxon>Actinomycetota</taxon>
        <taxon>Actinomycetes</taxon>
        <taxon>Micrococcales</taxon>
        <taxon>Micrococcaceae</taxon>
        <taxon>Sinomonas</taxon>
    </lineage>
</organism>
<reference evidence="2" key="1">
    <citation type="submission" date="2024-07" db="EMBL/GenBank/DDBJ databases">
        <authorList>
            <person name="fu j."/>
        </authorList>
    </citation>
    <scope>NUCLEOTIDE SEQUENCE</scope>
    <source>
        <strain evidence="2">P10A9</strain>
    </source>
</reference>
<dbReference type="EMBL" id="CP163302">
    <property type="protein sequence ID" value="XDP44633.1"/>
    <property type="molecule type" value="Genomic_DNA"/>
</dbReference>
<dbReference type="GO" id="GO:0016787">
    <property type="term" value="F:hydrolase activity"/>
    <property type="evidence" value="ECO:0007669"/>
    <property type="project" value="UniProtKB-KW"/>
</dbReference>
<keyword evidence="2" id="KW-0378">Hydrolase</keyword>
<accession>A0AB39L0H0</accession>